<feature type="domain" description="Small ribosomal subunit protein mS35 mitochondrial conserved" evidence="2">
    <location>
        <begin position="150"/>
        <end position="279"/>
    </location>
</feature>
<keyword evidence="1 3" id="KW-0689">Ribosomal protein</keyword>
<dbReference type="GO" id="GO:0032543">
    <property type="term" value="P:mitochondrial translation"/>
    <property type="evidence" value="ECO:0007669"/>
    <property type="project" value="UniProtKB-UniRule"/>
</dbReference>
<accession>A0A376B7R3</accession>
<comment type="function">
    <text evidence="1">Component of the mitochondrial ribosome (mitoribosome), a dedicated translation machinery responsible for the synthesis of mitochondrial genome-encoded proteins, including at least some of the essential transmembrane subunits of the mitochondrial respiratory chain. The mitoribosomes are attached to the mitochondrial inner membrane and translation products are cotranslationally integrated into the membrane.</text>
</comment>
<organism evidence="3 4">
    <name type="scientific">Saccharomycodes ludwigii</name>
    <dbReference type="NCBI Taxonomy" id="36035"/>
    <lineage>
        <taxon>Eukaryota</taxon>
        <taxon>Fungi</taxon>
        <taxon>Dikarya</taxon>
        <taxon>Ascomycota</taxon>
        <taxon>Saccharomycotina</taxon>
        <taxon>Saccharomycetes</taxon>
        <taxon>Saccharomycodales</taxon>
        <taxon>Saccharomycodaceae</taxon>
        <taxon>Saccharomycodes</taxon>
    </lineage>
</organism>
<protein>
    <recommendedName>
        <fullName evidence="1">Small ribosomal subunit protein mS35</fullName>
    </recommendedName>
    <alternativeName>
        <fullName evidence="1">37S ribosomal protein S24, mitochondrial</fullName>
    </alternativeName>
</protein>
<proteinExistence type="inferred from homology"/>
<comment type="similarity">
    <text evidence="1">Belongs to the mitochondrion-specific ribosomal protein mS35 family.</text>
</comment>
<dbReference type="AlphaFoldDB" id="A0A376B7R3"/>
<comment type="subcellular location">
    <subcellularLocation>
        <location evidence="1">Mitochondrion</location>
    </subcellularLocation>
</comment>
<evidence type="ECO:0000256" key="1">
    <source>
        <dbReference type="PIRNR" id="PIRNR036995"/>
    </source>
</evidence>
<evidence type="ECO:0000313" key="4">
    <source>
        <dbReference type="Proteomes" id="UP000262825"/>
    </source>
</evidence>
<sequence length="300" mass="34975">MLKLFTQRRFLNTSSVLLNKTTVAKASLVDPSTWKGLPSKDIFRLFRQRQVTLGTDYKRSKEELDALLSTSKETGVSSQNIRSIYYSEFPEATAHRLAGVSYTDDYSVHEFKYDDLPSPAQDLVHQHREQRFYNRLAAHELPLLVQYRQEYKRPNFKTHPVTYKYTTYIGEEHPNSRKVVLNVKTAEIPGLEPKELHKLRLLAKTRYDSTTDVLKMSSDNYPEPAQNARYLSNILQRLIKEAKNQEDSFSDIPLDTRHITARQLRKRKTNSNKFPMEWARPQDAPKETINPAKLLMETLK</sequence>
<reference evidence="4" key="1">
    <citation type="submission" date="2018-06" db="EMBL/GenBank/DDBJ databases">
        <authorList>
            <person name="Guldener U."/>
        </authorList>
    </citation>
    <scope>NUCLEOTIDE SEQUENCE [LARGE SCALE GENOMIC DNA]</scope>
    <source>
        <strain evidence="4">UTAD17</strain>
    </source>
</reference>
<dbReference type="GO" id="GO:0003735">
    <property type="term" value="F:structural constituent of ribosome"/>
    <property type="evidence" value="ECO:0007669"/>
    <property type="project" value="UniProtKB-UniRule"/>
</dbReference>
<dbReference type="EMBL" id="UFAJ01000437">
    <property type="protein sequence ID" value="SSD60736.1"/>
    <property type="molecule type" value="Genomic_DNA"/>
</dbReference>
<dbReference type="PIRSF" id="PIRSF036995">
    <property type="entry name" value="RSM24"/>
    <property type="match status" value="1"/>
</dbReference>
<evidence type="ECO:0000313" key="3">
    <source>
        <dbReference type="EMBL" id="SSD60736.1"/>
    </source>
</evidence>
<dbReference type="GO" id="GO:0005763">
    <property type="term" value="C:mitochondrial small ribosomal subunit"/>
    <property type="evidence" value="ECO:0007669"/>
    <property type="project" value="UniProtKB-UniRule"/>
</dbReference>
<dbReference type="Pfam" id="PF10213">
    <property type="entry name" value="MRP-S28"/>
    <property type="match status" value="1"/>
</dbReference>
<dbReference type="PANTHER" id="PTHR13490">
    <property type="entry name" value="MITOCHONDRIAL 28S RIBOSOMAL PROTEIN S28"/>
    <property type="match status" value="1"/>
</dbReference>
<dbReference type="PANTHER" id="PTHR13490:SF0">
    <property type="entry name" value="SMALL RIBOSOMAL SUBUNIT PROTEIN MS35"/>
    <property type="match status" value="1"/>
</dbReference>
<dbReference type="VEuPathDB" id="FungiDB:SCODWIG_02497"/>
<evidence type="ECO:0000259" key="2">
    <source>
        <dbReference type="Pfam" id="PF10213"/>
    </source>
</evidence>
<dbReference type="InterPro" id="IPR019349">
    <property type="entry name" value="Ribosomal_mS35_mit"/>
</dbReference>
<gene>
    <name evidence="3" type="ORF">SCODWIG_02497</name>
</gene>
<dbReference type="InterPro" id="IPR039848">
    <property type="entry name" value="Ribosomal_mS35_mt"/>
</dbReference>
<keyword evidence="1" id="KW-0687">Ribonucleoprotein</keyword>
<dbReference type="OrthoDB" id="283424at2759"/>
<keyword evidence="1" id="KW-0496">Mitochondrion</keyword>
<name>A0A376B7R3_9ASCO</name>
<dbReference type="Proteomes" id="UP000262825">
    <property type="component" value="Unassembled WGS sequence"/>
</dbReference>
<keyword evidence="4" id="KW-1185">Reference proteome</keyword>
<dbReference type="InterPro" id="IPR017081">
    <property type="entry name" value="Ribosomal_mS35"/>
</dbReference>